<dbReference type="GO" id="GO:0000978">
    <property type="term" value="F:RNA polymerase II cis-regulatory region sequence-specific DNA binding"/>
    <property type="evidence" value="ECO:0007669"/>
    <property type="project" value="TreeGrafter"/>
</dbReference>
<reference evidence="13" key="1">
    <citation type="submission" date="2022-07" db="EMBL/GenBank/DDBJ databases">
        <authorList>
            <person name="Trinca V."/>
            <person name="Uliana J.V.C."/>
            <person name="Torres T.T."/>
            <person name="Ward R.J."/>
            <person name="Monesi N."/>
        </authorList>
    </citation>
    <scope>NUCLEOTIDE SEQUENCE</scope>
    <source>
        <strain evidence="13">HSMRA1968</strain>
        <tissue evidence="13">Whole embryos</tissue>
    </source>
</reference>
<evidence type="ECO:0000256" key="2">
    <source>
        <dbReference type="ARBA" id="ARBA00004123"/>
    </source>
</evidence>
<dbReference type="PRINTS" id="PR00024">
    <property type="entry name" value="HOMEOBOX"/>
</dbReference>
<feature type="region of interest" description="Disordered" evidence="11">
    <location>
        <begin position="252"/>
        <end position="288"/>
    </location>
</feature>
<dbReference type="Gene3D" id="1.10.10.60">
    <property type="entry name" value="Homeodomain-like"/>
    <property type="match status" value="1"/>
</dbReference>
<comment type="similarity">
    <text evidence="3">Belongs to the Antp homeobox family.</text>
</comment>
<dbReference type="InterPro" id="IPR017970">
    <property type="entry name" value="Homeobox_CS"/>
</dbReference>
<evidence type="ECO:0000256" key="10">
    <source>
        <dbReference type="RuleBase" id="RU000682"/>
    </source>
</evidence>
<dbReference type="GO" id="GO:0009952">
    <property type="term" value="P:anterior/posterior pattern specification"/>
    <property type="evidence" value="ECO:0007669"/>
    <property type="project" value="TreeGrafter"/>
</dbReference>
<dbReference type="PROSITE" id="PS50071">
    <property type="entry name" value="HOMEOBOX_2"/>
    <property type="match status" value="1"/>
</dbReference>
<dbReference type="FunFam" id="1.10.10.60:FF:000317">
    <property type="entry name" value="homeobox protein abdominal-A"/>
    <property type="match status" value="1"/>
</dbReference>
<dbReference type="GO" id="GO:0000981">
    <property type="term" value="F:DNA-binding transcription factor activity, RNA polymerase II-specific"/>
    <property type="evidence" value="ECO:0007669"/>
    <property type="project" value="InterPro"/>
</dbReference>
<dbReference type="SUPFAM" id="SSF46689">
    <property type="entry name" value="Homeodomain-like"/>
    <property type="match status" value="1"/>
</dbReference>
<feature type="compositionally biased region" description="Basic and acidic residues" evidence="11">
    <location>
        <begin position="252"/>
        <end position="265"/>
    </location>
</feature>
<keyword evidence="4" id="KW-0217">Developmental protein</keyword>
<dbReference type="InterPro" id="IPR009057">
    <property type="entry name" value="Homeodomain-like_sf"/>
</dbReference>
<feature type="compositionally biased region" description="Low complexity" evidence="11">
    <location>
        <begin position="36"/>
        <end position="49"/>
    </location>
</feature>
<dbReference type="PROSITE" id="PS00027">
    <property type="entry name" value="HOMEOBOX_1"/>
    <property type="match status" value="1"/>
</dbReference>
<evidence type="ECO:0000256" key="4">
    <source>
        <dbReference type="ARBA" id="ARBA00022473"/>
    </source>
</evidence>
<organism evidence="13 14">
    <name type="scientific">Pseudolycoriella hygida</name>
    <dbReference type="NCBI Taxonomy" id="35572"/>
    <lineage>
        <taxon>Eukaryota</taxon>
        <taxon>Metazoa</taxon>
        <taxon>Ecdysozoa</taxon>
        <taxon>Arthropoda</taxon>
        <taxon>Hexapoda</taxon>
        <taxon>Insecta</taxon>
        <taxon>Pterygota</taxon>
        <taxon>Neoptera</taxon>
        <taxon>Endopterygota</taxon>
        <taxon>Diptera</taxon>
        <taxon>Nematocera</taxon>
        <taxon>Sciaroidea</taxon>
        <taxon>Sciaridae</taxon>
        <taxon>Pseudolycoriella</taxon>
    </lineage>
</organism>
<evidence type="ECO:0000313" key="14">
    <source>
        <dbReference type="Proteomes" id="UP001151699"/>
    </source>
</evidence>
<dbReference type="InterPro" id="IPR050296">
    <property type="entry name" value="Antp_homeobox"/>
</dbReference>
<sequence length="394" mass="44106">MLISTLTTSTSEGSPLTSSEGSPTSPPTSKMYPYVSNHPSSHSSLSGMPGFSGLEDKSCRYTDSVMNSYQSMGVPPSASSFAQFYHQAAAASAVSAASAGVVGVDSLGNCTQSSTGVVSTAGSAGAGLPDLPRYPWMALTGGLVDKLPNQNYLSNAGYKADWMGPFDRVVCGDFNGPNGCPRRRGRQTYTRFQTLELEKEFHFNHYLTRRRRIEIAHALCLTERQIKIWFQNRRMKLKKELRAVKEINEQARRDREEQEKMKAQESLKSAQHNNKHSHQDHPIVPQNTGGNTHLHHVVQNDLKMGLAGMSLGVTSNLGMMGGLDKSHNQDILKTAINNLNGKNIKRKLNKFYYLVFRLNSPNDFSWTFMFMKKISFLFFLQCYIYKKFLYLKFI</sequence>
<dbReference type="InterPro" id="IPR001356">
    <property type="entry name" value="HD"/>
</dbReference>
<name>A0A9Q0MWK5_9DIPT</name>
<keyword evidence="14" id="KW-1185">Reference proteome</keyword>
<dbReference type="Pfam" id="PF12407">
    <property type="entry name" value="Abdominal-A"/>
    <property type="match status" value="1"/>
</dbReference>
<dbReference type="GO" id="GO:0005634">
    <property type="term" value="C:nucleus"/>
    <property type="evidence" value="ECO:0007669"/>
    <property type="project" value="UniProtKB-SubCell"/>
</dbReference>
<evidence type="ECO:0000256" key="11">
    <source>
        <dbReference type="SAM" id="MobiDB-lite"/>
    </source>
</evidence>
<protein>
    <recommendedName>
        <fullName evidence="8">Homeobox protein abdominal-A homolog</fullName>
    </recommendedName>
</protein>
<dbReference type="InterPro" id="IPR022132">
    <property type="entry name" value="Abdominal-A"/>
</dbReference>
<proteinExistence type="inferred from homology"/>
<dbReference type="SMART" id="SM00389">
    <property type="entry name" value="HOX"/>
    <property type="match status" value="1"/>
</dbReference>
<dbReference type="AlphaFoldDB" id="A0A9Q0MWK5"/>
<comment type="function">
    <text evidence="1">Sequence-specific transcription factor which is part of a developmental regulatory system that provides cells with specific positional identities on the anterior-posterior axis.</text>
</comment>
<accession>A0A9Q0MWK5</accession>
<dbReference type="CDD" id="cd00086">
    <property type="entry name" value="homeodomain"/>
    <property type="match status" value="1"/>
</dbReference>
<gene>
    <name evidence="13" type="primary">abd-A</name>
    <name evidence="13" type="ORF">Bhyg_12085</name>
</gene>
<evidence type="ECO:0000256" key="7">
    <source>
        <dbReference type="ARBA" id="ARBA00023242"/>
    </source>
</evidence>
<dbReference type="Pfam" id="PF00046">
    <property type="entry name" value="Homeodomain"/>
    <property type="match status" value="1"/>
</dbReference>
<comment type="caution">
    <text evidence="13">The sequence shown here is derived from an EMBL/GenBank/DDBJ whole genome shotgun (WGS) entry which is preliminary data.</text>
</comment>
<evidence type="ECO:0000256" key="9">
    <source>
        <dbReference type="PROSITE-ProRule" id="PRU00108"/>
    </source>
</evidence>
<dbReference type="PANTHER" id="PTHR45659:SF4">
    <property type="entry name" value="HOMEOBOX PROTEIN ABDOMINAL-A"/>
    <property type="match status" value="1"/>
</dbReference>
<keyword evidence="7 9" id="KW-0539">Nucleus</keyword>
<feature type="compositionally biased region" description="Low complexity" evidence="11">
    <location>
        <begin position="1"/>
        <end position="29"/>
    </location>
</feature>
<evidence type="ECO:0000256" key="8">
    <source>
        <dbReference type="ARBA" id="ARBA00072555"/>
    </source>
</evidence>
<dbReference type="EMBL" id="WJQU01000003">
    <property type="protein sequence ID" value="KAJ6639341.1"/>
    <property type="molecule type" value="Genomic_DNA"/>
</dbReference>
<evidence type="ECO:0000256" key="3">
    <source>
        <dbReference type="ARBA" id="ARBA00009107"/>
    </source>
</evidence>
<evidence type="ECO:0000259" key="12">
    <source>
        <dbReference type="PROSITE" id="PS50071"/>
    </source>
</evidence>
<keyword evidence="5 9" id="KW-0238">DNA-binding</keyword>
<evidence type="ECO:0000256" key="6">
    <source>
        <dbReference type="ARBA" id="ARBA00023155"/>
    </source>
</evidence>
<dbReference type="InterPro" id="IPR020479">
    <property type="entry name" value="HD_metazoa"/>
</dbReference>
<evidence type="ECO:0000256" key="1">
    <source>
        <dbReference type="ARBA" id="ARBA00003263"/>
    </source>
</evidence>
<feature type="domain" description="Homeobox" evidence="12">
    <location>
        <begin position="180"/>
        <end position="240"/>
    </location>
</feature>
<dbReference type="OrthoDB" id="6159439at2759"/>
<comment type="subcellular location">
    <subcellularLocation>
        <location evidence="2 9 10">Nucleus</location>
    </subcellularLocation>
</comment>
<feature type="region of interest" description="Disordered" evidence="11">
    <location>
        <begin position="1"/>
        <end position="49"/>
    </location>
</feature>
<dbReference type="Proteomes" id="UP001151699">
    <property type="component" value="Chromosome X"/>
</dbReference>
<keyword evidence="6 9" id="KW-0371">Homeobox</keyword>
<feature type="DNA-binding region" description="Homeobox" evidence="9">
    <location>
        <begin position="182"/>
        <end position="241"/>
    </location>
</feature>
<evidence type="ECO:0000256" key="5">
    <source>
        <dbReference type="ARBA" id="ARBA00023125"/>
    </source>
</evidence>
<evidence type="ECO:0000313" key="13">
    <source>
        <dbReference type="EMBL" id="KAJ6639341.1"/>
    </source>
</evidence>
<dbReference type="GO" id="GO:0000122">
    <property type="term" value="P:negative regulation of transcription by RNA polymerase II"/>
    <property type="evidence" value="ECO:0007669"/>
    <property type="project" value="TreeGrafter"/>
</dbReference>
<dbReference type="PANTHER" id="PTHR45659">
    <property type="entry name" value="HOMEOBOX PROTEIN HOX"/>
    <property type="match status" value="1"/>
</dbReference>